<dbReference type="Pfam" id="PF04773">
    <property type="entry name" value="FecR"/>
    <property type="match status" value="1"/>
</dbReference>
<name>A0ABV1RFY7_9ALTE</name>
<dbReference type="Proteomes" id="UP001467690">
    <property type="component" value="Unassembled WGS sequence"/>
</dbReference>
<dbReference type="Gene3D" id="2.60.120.1440">
    <property type="match status" value="1"/>
</dbReference>
<feature type="transmembrane region" description="Helical" evidence="1">
    <location>
        <begin position="84"/>
        <end position="105"/>
    </location>
</feature>
<feature type="domain" description="FecR protein" evidence="2">
    <location>
        <begin position="123"/>
        <end position="205"/>
    </location>
</feature>
<dbReference type="EMBL" id="JBELOE010000150">
    <property type="protein sequence ID" value="MER2491790.1"/>
    <property type="molecule type" value="Genomic_DNA"/>
</dbReference>
<keyword evidence="4" id="KW-1185">Reference proteome</keyword>
<dbReference type="PANTHER" id="PTHR30273:SF2">
    <property type="entry name" value="PROTEIN FECR"/>
    <property type="match status" value="1"/>
</dbReference>
<organism evidence="3 4">
    <name type="scientific">Catenovulum sediminis</name>
    <dbReference type="NCBI Taxonomy" id="1740262"/>
    <lineage>
        <taxon>Bacteria</taxon>
        <taxon>Pseudomonadati</taxon>
        <taxon>Pseudomonadota</taxon>
        <taxon>Gammaproteobacteria</taxon>
        <taxon>Alteromonadales</taxon>
        <taxon>Alteromonadaceae</taxon>
        <taxon>Catenovulum</taxon>
    </lineage>
</organism>
<proteinExistence type="predicted"/>
<evidence type="ECO:0000256" key="1">
    <source>
        <dbReference type="SAM" id="Phobius"/>
    </source>
</evidence>
<dbReference type="InterPro" id="IPR006860">
    <property type="entry name" value="FecR"/>
</dbReference>
<dbReference type="PANTHER" id="PTHR30273">
    <property type="entry name" value="PERIPLASMIC SIGNAL SENSOR AND SIGMA FACTOR ACTIVATOR FECR-RELATED"/>
    <property type="match status" value="1"/>
</dbReference>
<keyword evidence="1" id="KW-1133">Transmembrane helix</keyword>
<dbReference type="InterPro" id="IPR012373">
    <property type="entry name" value="Ferrdict_sens_TM"/>
</dbReference>
<gene>
    <name evidence="3" type="ORF">ABS311_07825</name>
</gene>
<keyword evidence="1" id="KW-0812">Transmembrane</keyword>
<comment type="caution">
    <text evidence="3">The sequence shown here is derived from an EMBL/GenBank/DDBJ whole genome shotgun (WGS) entry which is preliminary data.</text>
</comment>
<evidence type="ECO:0000259" key="2">
    <source>
        <dbReference type="Pfam" id="PF04773"/>
    </source>
</evidence>
<accession>A0ABV1RFY7</accession>
<evidence type="ECO:0000313" key="3">
    <source>
        <dbReference type="EMBL" id="MER2491790.1"/>
    </source>
</evidence>
<protein>
    <submittedName>
        <fullName evidence="3">FecR domain-containing protein</fullName>
    </submittedName>
</protein>
<dbReference type="Gene3D" id="3.55.50.30">
    <property type="match status" value="1"/>
</dbReference>
<keyword evidence="1" id="KW-0472">Membrane</keyword>
<evidence type="ECO:0000313" key="4">
    <source>
        <dbReference type="Proteomes" id="UP001467690"/>
    </source>
</evidence>
<dbReference type="PIRSF" id="PIRSF018266">
    <property type="entry name" value="FecR"/>
    <property type="match status" value="1"/>
</dbReference>
<reference evidence="3 4" key="1">
    <citation type="submission" date="2024-06" db="EMBL/GenBank/DDBJ databases">
        <authorList>
            <person name="Chen R.Y."/>
        </authorList>
    </citation>
    <scope>NUCLEOTIDE SEQUENCE [LARGE SCALE GENOMIC DNA]</scope>
    <source>
        <strain evidence="3 4">D2</strain>
    </source>
</reference>
<dbReference type="RefSeq" id="WP_350401380.1">
    <property type="nucleotide sequence ID" value="NZ_JBELOE010000150.1"/>
</dbReference>
<sequence>MDSIEHVKQQAANWLNAKYSNQSFDQSQFAAWYNADARHRIVYNDMEEDWHMIAQIDLDGGSEQDNNKTASSNKIIDFTRFKSSWFVTSSLAASFVLFAISFNLFNVSTNIKPSEFVSQLEIQQDIILNDNSIVDLNASSKIEVHFTKQQRLIKILKGDATFKVAKDNSRPFVVEYKNHKFTALGTAFTVNTRPKLQLIVTEHTVKLETPKASIVVNEGQGVEIQHSANIKPLDKVDIHLGWMNNELTFDAMPLSDVIAIIQPYLKEQIYLVNMGLADQPVSGRFELKDPLHILNLIAKGLNLKIKKRDNKLLII</sequence>